<dbReference type="GeneID" id="43367578"/>
<dbReference type="RefSeq" id="WP_012106891.1">
    <property type="nucleotide sequence ID" value="NC_009712.1"/>
</dbReference>
<dbReference type="EMBL" id="CP000780">
    <property type="protein sequence ID" value="ABS55858.1"/>
    <property type="molecule type" value="Genomic_DNA"/>
</dbReference>
<evidence type="ECO:0000256" key="1">
    <source>
        <dbReference type="SAM" id="MobiDB-lite"/>
    </source>
</evidence>
<feature type="region of interest" description="Disordered" evidence="1">
    <location>
        <begin position="222"/>
        <end position="241"/>
    </location>
</feature>
<dbReference type="HOGENOM" id="CLU_1149805_0_0_2"/>
<protein>
    <submittedName>
        <fullName evidence="2">Uncharacterized protein</fullName>
    </submittedName>
</protein>
<sequence length="241" mass="24413">MPEGGEETDPFLSLSSEELETGLLDGLEDADLPAPASSHGGGDAPPQESADAALSMPDLDMPPLPDETTDDASAILAAHAAEDGAEELPGLEGADEAVSENLGDLDSINLDEIDLGDDSAMMETAPGPAPIKATGPAPGSGSLVPATPITAAGADSGEDQGDISSFAAGTAPNSDEDMLSSLASDIKTVKKEKDVSLLRELKDFKAPATDIEKELSDIAEQMNTAASNGAKKRDSPAMGIK</sequence>
<dbReference type="AlphaFoldDB" id="A7I7Z7"/>
<feature type="region of interest" description="Disordered" evidence="1">
    <location>
        <begin position="118"/>
        <end position="176"/>
    </location>
</feature>
<name>A7I7Z7_METB6</name>
<dbReference type="Proteomes" id="UP000002408">
    <property type="component" value="Chromosome"/>
</dbReference>
<gene>
    <name evidence="2" type="ordered locus">Mboo_1340</name>
</gene>
<organism evidence="2 3">
    <name type="scientific">Methanoregula boonei (strain DSM 21154 / JCM 14090 / 6A8)</name>
    <dbReference type="NCBI Taxonomy" id="456442"/>
    <lineage>
        <taxon>Archaea</taxon>
        <taxon>Methanobacteriati</taxon>
        <taxon>Methanobacteriota</taxon>
        <taxon>Stenosarchaea group</taxon>
        <taxon>Methanomicrobia</taxon>
        <taxon>Methanomicrobiales</taxon>
        <taxon>Methanoregulaceae</taxon>
        <taxon>Methanoregula</taxon>
    </lineage>
</organism>
<evidence type="ECO:0000313" key="2">
    <source>
        <dbReference type="EMBL" id="ABS55858.1"/>
    </source>
</evidence>
<keyword evidence="3" id="KW-1185">Reference proteome</keyword>
<dbReference type="eggNOG" id="arCOG09476">
    <property type="taxonomic scope" value="Archaea"/>
</dbReference>
<feature type="compositionally biased region" description="Low complexity" evidence="1">
    <location>
        <begin position="12"/>
        <end position="25"/>
    </location>
</feature>
<proteinExistence type="predicted"/>
<accession>A7I7Z7</accession>
<reference evidence="3" key="1">
    <citation type="journal article" date="2015" name="Microbiology">
        <title>Genome of Methanoregula boonei 6A8 reveals adaptations to oligotrophic peatland environments.</title>
        <authorList>
            <person name="Braeuer S."/>
            <person name="Cadillo-Quiroz H."/>
            <person name="Kyrpides N."/>
            <person name="Woyke T."/>
            <person name="Goodwin L."/>
            <person name="Detter C."/>
            <person name="Podell S."/>
            <person name="Yavitt J.B."/>
            <person name="Zinder S.H."/>
        </authorList>
    </citation>
    <scope>NUCLEOTIDE SEQUENCE [LARGE SCALE GENOMIC DNA]</scope>
    <source>
        <strain evidence="3">DSM 21154 / JCM 14090 / 6A8</strain>
    </source>
</reference>
<dbReference type="STRING" id="456442.Mboo_1340"/>
<evidence type="ECO:0000313" key="3">
    <source>
        <dbReference type="Proteomes" id="UP000002408"/>
    </source>
</evidence>
<dbReference type="KEGG" id="mbn:Mboo_1340"/>
<dbReference type="OrthoDB" id="387509at2157"/>
<feature type="region of interest" description="Disordered" evidence="1">
    <location>
        <begin position="1"/>
        <end position="75"/>
    </location>
</feature>